<dbReference type="Pfam" id="PF02784">
    <property type="entry name" value="Orn_Arg_deC_N"/>
    <property type="match status" value="1"/>
</dbReference>
<gene>
    <name evidence="4" type="ORF">BJ963_001738</name>
</gene>
<evidence type="ECO:0000256" key="2">
    <source>
        <dbReference type="ARBA" id="ARBA00022898"/>
    </source>
</evidence>
<name>A0A852SYK4_9MICO</name>
<comment type="caution">
    <text evidence="4">The sequence shown here is derived from an EMBL/GenBank/DDBJ whole genome shotgun (WGS) entry which is preliminary data.</text>
</comment>
<keyword evidence="4" id="KW-0456">Lyase</keyword>
<accession>A0A852SYK4</accession>
<dbReference type="Proteomes" id="UP000589620">
    <property type="component" value="Unassembled WGS sequence"/>
</dbReference>
<sequence length="408" mass="44338">MTESPPAPPLVDSPTVGLFQSFDDVETPALVYDLENLGRTVQRLRRDLELIPGCGLNVAAKATQCVSLLEQLSGWGLGADVASVGELHLVREAGFSEITATGPSFTSRPAMSVLRRSGVTLDVDSIDQLRFLAADPSHRKEIGLRLRVPVPAQFDSLHSFGDRSRFGVDILDPELHALLATHSFRVTRLHTHTGQLTPASFLFHVSYLLRVAAALPTVATIDFGGGLFDFYADRARARSALREAGARISAWCAAHRRSLSTRFEPGGALLGPHGYLVATVQSVQQRRPVPDRSIVQVDASAWNLAPWHKPHVALADRTRLDAPLVPGVIAGNTLYENDYFGVDTHGRVSDYGVPVCVPGDRLVLTNAGAYTTANQRDFNLLGRVSEYVYDGEGLRRVSGWVNHQGDPP</sequence>
<dbReference type="InterPro" id="IPR029066">
    <property type="entry name" value="PLP-binding_barrel"/>
</dbReference>
<dbReference type="AlphaFoldDB" id="A0A852SYK4"/>
<keyword evidence="5" id="KW-1185">Reference proteome</keyword>
<reference evidence="4 5" key="1">
    <citation type="submission" date="2020-07" db="EMBL/GenBank/DDBJ databases">
        <title>Sequencing the genomes of 1000 actinobacteria strains.</title>
        <authorList>
            <person name="Klenk H.-P."/>
        </authorList>
    </citation>
    <scope>NUCLEOTIDE SEQUENCE [LARGE SCALE GENOMIC DNA]</scope>
    <source>
        <strain evidence="4 5">DSM 23871</strain>
    </source>
</reference>
<dbReference type="Gene3D" id="2.40.37.10">
    <property type="entry name" value="Lyase, Ornithine Decarboxylase, Chain A, domain 1"/>
    <property type="match status" value="1"/>
</dbReference>
<dbReference type="EC" id="4.1.1.20" evidence="4"/>
<dbReference type="GO" id="GO:0009089">
    <property type="term" value="P:lysine biosynthetic process via diaminopimelate"/>
    <property type="evidence" value="ECO:0007669"/>
    <property type="project" value="TreeGrafter"/>
</dbReference>
<evidence type="ECO:0000313" key="5">
    <source>
        <dbReference type="Proteomes" id="UP000589620"/>
    </source>
</evidence>
<dbReference type="SUPFAM" id="SSF51419">
    <property type="entry name" value="PLP-binding barrel"/>
    <property type="match status" value="1"/>
</dbReference>
<evidence type="ECO:0000256" key="1">
    <source>
        <dbReference type="ARBA" id="ARBA00001933"/>
    </source>
</evidence>
<dbReference type="PRINTS" id="PR01179">
    <property type="entry name" value="ODADCRBXLASE"/>
</dbReference>
<dbReference type="PANTHER" id="PTHR43727:SF2">
    <property type="entry name" value="GROUP IV DECARBOXYLASE"/>
    <property type="match status" value="1"/>
</dbReference>
<dbReference type="GO" id="GO:0008836">
    <property type="term" value="F:diaminopimelate decarboxylase activity"/>
    <property type="evidence" value="ECO:0007669"/>
    <property type="project" value="UniProtKB-EC"/>
</dbReference>
<keyword evidence="2" id="KW-0663">Pyridoxal phosphate</keyword>
<dbReference type="Gene3D" id="3.20.20.10">
    <property type="entry name" value="Alanine racemase"/>
    <property type="match status" value="1"/>
</dbReference>
<dbReference type="PANTHER" id="PTHR43727">
    <property type="entry name" value="DIAMINOPIMELATE DECARBOXYLASE"/>
    <property type="match status" value="1"/>
</dbReference>
<evidence type="ECO:0000259" key="3">
    <source>
        <dbReference type="Pfam" id="PF02784"/>
    </source>
</evidence>
<comment type="cofactor">
    <cofactor evidence="1">
        <name>pyridoxal 5'-phosphate</name>
        <dbReference type="ChEBI" id="CHEBI:597326"/>
    </cofactor>
</comment>
<feature type="domain" description="Orn/DAP/Arg decarboxylase 2 N-terminal" evidence="3">
    <location>
        <begin position="49"/>
        <end position="267"/>
    </location>
</feature>
<dbReference type="InterPro" id="IPR022644">
    <property type="entry name" value="De-COase2_N"/>
</dbReference>
<proteinExistence type="predicted"/>
<dbReference type="EMBL" id="JACCBJ010000001">
    <property type="protein sequence ID" value="NYD74219.1"/>
    <property type="molecule type" value="Genomic_DNA"/>
</dbReference>
<organism evidence="4 5">
    <name type="scientific">Leifsonia soli</name>
    <dbReference type="NCBI Taxonomy" id="582665"/>
    <lineage>
        <taxon>Bacteria</taxon>
        <taxon>Bacillati</taxon>
        <taxon>Actinomycetota</taxon>
        <taxon>Actinomycetes</taxon>
        <taxon>Micrococcales</taxon>
        <taxon>Microbacteriaceae</taxon>
        <taxon>Leifsonia</taxon>
    </lineage>
</organism>
<dbReference type="InterPro" id="IPR000183">
    <property type="entry name" value="Orn/DAP/Arg_de-COase"/>
</dbReference>
<dbReference type="SUPFAM" id="SSF50621">
    <property type="entry name" value="Alanine racemase C-terminal domain-like"/>
    <property type="match status" value="1"/>
</dbReference>
<dbReference type="InterPro" id="IPR009006">
    <property type="entry name" value="Ala_racemase/Decarboxylase_C"/>
</dbReference>
<evidence type="ECO:0000313" key="4">
    <source>
        <dbReference type="EMBL" id="NYD74219.1"/>
    </source>
</evidence>
<protein>
    <submittedName>
        <fullName evidence="4">Diaminopimelate decarboxylase</fullName>
        <ecNumber evidence="4">4.1.1.20</ecNumber>
    </submittedName>
</protein>
<dbReference type="RefSeq" id="WP_179456039.1">
    <property type="nucleotide sequence ID" value="NZ_BAAAPX010000001.1"/>
</dbReference>